<reference evidence="2 3" key="1">
    <citation type="submission" date="2019-03" db="EMBL/GenBank/DDBJ databases">
        <title>Characterization of a novel Mycoplasma cynos real-time PCR assay.</title>
        <authorList>
            <person name="Tallmadge R.L."/>
            <person name="Mitchell P.K."/>
            <person name="Goodman L."/>
        </authorList>
    </citation>
    <scope>NUCLEOTIDE SEQUENCE [LARGE SCALE GENOMIC DNA]</scope>
    <source>
        <strain evidence="2 3">1642</strain>
    </source>
</reference>
<sequence>MQIKDLVIEKVQKHTKIKVHLDSQLKELKIDSLTLAELIFDLEDQLKIRVSDEELMKIQTIQDVVNLIENSKK</sequence>
<keyword evidence="3" id="KW-1185">Reference proteome</keyword>
<dbReference type="SUPFAM" id="SSF47336">
    <property type="entry name" value="ACP-like"/>
    <property type="match status" value="1"/>
</dbReference>
<comment type="caution">
    <text evidence="2">The sequence shown here is derived from an EMBL/GenBank/DDBJ whole genome shotgun (WGS) entry which is preliminary data.</text>
</comment>
<dbReference type="PROSITE" id="PS50075">
    <property type="entry name" value="CARRIER"/>
    <property type="match status" value="1"/>
</dbReference>
<dbReference type="InterPro" id="IPR036736">
    <property type="entry name" value="ACP-like_sf"/>
</dbReference>
<evidence type="ECO:0000259" key="1">
    <source>
        <dbReference type="PROSITE" id="PS50075"/>
    </source>
</evidence>
<dbReference type="Gene3D" id="1.10.1200.10">
    <property type="entry name" value="ACP-like"/>
    <property type="match status" value="1"/>
</dbReference>
<organism evidence="2 3">
    <name type="scientific">Mycoplasmopsis mucosicanis</name>
    <dbReference type="NCBI Taxonomy" id="458208"/>
    <lineage>
        <taxon>Bacteria</taxon>
        <taxon>Bacillati</taxon>
        <taxon>Mycoplasmatota</taxon>
        <taxon>Mycoplasmoidales</taxon>
        <taxon>Metamycoplasmataceae</taxon>
        <taxon>Mycoplasmopsis</taxon>
    </lineage>
</organism>
<dbReference type="Pfam" id="PF00550">
    <property type="entry name" value="PP-binding"/>
    <property type="match status" value="1"/>
</dbReference>
<gene>
    <name evidence="2" type="ORF">E1I18_01055</name>
</gene>
<dbReference type="Proteomes" id="UP000320801">
    <property type="component" value="Unassembled WGS sequence"/>
</dbReference>
<proteinExistence type="predicted"/>
<feature type="domain" description="Carrier" evidence="1">
    <location>
        <begin position="1"/>
        <end position="72"/>
    </location>
</feature>
<accession>A0A507SQE3</accession>
<dbReference type="InterPro" id="IPR009081">
    <property type="entry name" value="PP-bd_ACP"/>
</dbReference>
<evidence type="ECO:0000313" key="2">
    <source>
        <dbReference type="EMBL" id="TQC54030.1"/>
    </source>
</evidence>
<dbReference type="OrthoDB" id="399020at2"/>
<protein>
    <submittedName>
        <fullName evidence="2">Acyl carrier protein</fullName>
    </submittedName>
</protein>
<name>A0A507SQE3_9BACT</name>
<dbReference type="RefSeq" id="WP_141483759.1">
    <property type="nucleotide sequence ID" value="NZ_SMDN01000003.1"/>
</dbReference>
<dbReference type="AlphaFoldDB" id="A0A507SQE3"/>
<dbReference type="EMBL" id="SMDN01000003">
    <property type="protein sequence ID" value="TQC54030.1"/>
    <property type="molecule type" value="Genomic_DNA"/>
</dbReference>
<evidence type="ECO:0000313" key="3">
    <source>
        <dbReference type="Proteomes" id="UP000320801"/>
    </source>
</evidence>